<dbReference type="AlphaFoldDB" id="A0AAQ4D9D9"/>
<feature type="transmembrane region" description="Helical" evidence="2">
    <location>
        <begin position="198"/>
        <end position="219"/>
    </location>
</feature>
<comment type="caution">
    <text evidence="3">The sequence shown here is derived from an EMBL/GenBank/DDBJ whole genome shotgun (WGS) entry which is preliminary data.</text>
</comment>
<name>A0AAQ4D9D9_AMBAM</name>
<feature type="transmembrane region" description="Helical" evidence="2">
    <location>
        <begin position="37"/>
        <end position="60"/>
    </location>
</feature>
<sequence>MGAERKAVRLDRKRAIARSGKEESGSHFNRSNMFRSFSMNLGAAVLPGCQAILCFFNIVLQLVSLPPSYWGTFTAKTDQGAVLERGHFGLWYVCSEHVPFFFEDCESPLTYLRLTGMSTAAGALAIIHLLFLLGAFPLILMRTVQAIRSIQDGCLDVHFLCLAKTTVTVIGLVLAVIVVILGSMGTDHPSNYEVLQGWAFWIQVVILIIDIFLVLVGALENIQLWKLQNMQEAANTGGGGSYQDDFSETYSNPGFGRQPVYDAQQRAYDNELPVPPPPAVPSEGSDFNGSTAGLPPPPPLPPPGGDEDSGYPEPIPANGADLTYQNPTFEDASPGAQRRNVNNEPRYGNI</sequence>
<accession>A0AAQ4D9D9</accession>
<evidence type="ECO:0000313" key="3">
    <source>
        <dbReference type="EMBL" id="KAK8759079.1"/>
    </source>
</evidence>
<evidence type="ECO:0000313" key="4">
    <source>
        <dbReference type="Proteomes" id="UP001321473"/>
    </source>
</evidence>
<feature type="compositionally biased region" description="Pro residues" evidence="1">
    <location>
        <begin position="294"/>
        <end position="304"/>
    </location>
</feature>
<evidence type="ECO:0000256" key="2">
    <source>
        <dbReference type="SAM" id="Phobius"/>
    </source>
</evidence>
<dbReference type="Proteomes" id="UP001321473">
    <property type="component" value="Unassembled WGS sequence"/>
</dbReference>
<evidence type="ECO:0000256" key="1">
    <source>
        <dbReference type="SAM" id="MobiDB-lite"/>
    </source>
</evidence>
<dbReference type="EMBL" id="JARKHS020033439">
    <property type="protein sequence ID" value="KAK8759079.1"/>
    <property type="molecule type" value="Genomic_DNA"/>
</dbReference>
<dbReference type="Gene3D" id="1.20.140.150">
    <property type="match status" value="1"/>
</dbReference>
<reference evidence="3 4" key="1">
    <citation type="journal article" date="2023" name="Arcadia Sci">
        <title>De novo assembly of a long-read Amblyomma americanum tick genome.</title>
        <authorList>
            <person name="Chou S."/>
            <person name="Poskanzer K.E."/>
            <person name="Rollins M."/>
            <person name="Thuy-Boun P.S."/>
        </authorList>
    </citation>
    <scope>NUCLEOTIDE SEQUENCE [LARGE SCALE GENOMIC DNA]</scope>
    <source>
        <strain evidence="3">F_SG_1</strain>
        <tissue evidence="3">Salivary glands</tissue>
    </source>
</reference>
<feature type="transmembrane region" description="Helical" evidence="2">
    <location>
        <begin position="120"/>
        <end position="140"/>
    </location>
</feature>
<feature type="region of interest" description="Disordered" evidence="1">
    <location>
        <begin position="236"/>
        <end position="350"/>
    </location>
</feature>
<organism evidence="3 4">
    <name type="scientific">Amblyomma americanum</name>
    <name type="common">Lone star tick</name>
    <dbReference type="NCBI Taxonomy" id="6943"/>
    <lineage>
        <taxon>Eukaryota</taxon>
        <taxon>Metazoa</taxon>
        <taxon>Ecdysozoa</taxon>
        <taxon>Arthropoda</taxon>
        <taxon>Chelicerata</taxon>
        <taxon>Arachnida</taxon>
        <taxon>Acari</taxon>
        <taxon>Parasitiformes</taxon>
        <taxon>Ixodida</taxon>
        <taxon>Ixodoidea</taxon>
        <taxon>Ixodidae</taxon>
        <taxon>Amblyomminae</taxon>
        <taxon>Amblyomma</taxon>
    </lineage>
</organism>
<keyword evidence="2" id="KW-0812">Transmembrane</keyword>
<gene>
    <name evidence="3" type="ORF">V5799_003291</name>
</gene>
<protein>
    <submittedName>
        <fullName evidence="3">Uncharacterized protein</fullName>
    </submittedName>
</protein>
<keyword evidence="4" id="KW-1185">Reference proteome</keyword>
<proteinExistence type="predicted"/>
<keyword evidence="2" id="KW-0472">Membrane</keyword>
<keyword evidence="2" id="KW-1133">Transmembrane helix</keyword>
<feature type="transmembrane region" description="Helical" evidence="2">
    <location>
        <begin position="161"/>
        <end position="186"/>
    </location>
</feature>